<dbReference type="PANTHER" id="PTHR48153">
    <property type="entry name" value="UFM1-SPECIFIC PROTEASE 2"/>
    <property type="match status" value="1"/>
</dbReference>
<keyword evidence="1" id="KW-0378">Hydrolase</keyword>
<accession>A0AAD8UV52</accession>
<proteinExistence type="predicted"/>
<evidence type="ECO:0000313" key="4">
    <source>
        <dbReference type="EMBL" id="KAK1445107.1"/>
    </source>
</evidence>
<dbReference type="Gene3D" id="3.90.70.130">
    <property type="match status" value="1"/>
</dbReference>
<protein>
    <submittedName>
        <fullName evidence="4">Ufm1-specific protease 2 domain containing protein</fullName>
    </submittedName>
</protein>
<evidence type="ECO:0000256" key="2">
    <source>
        <dbReference type="SAM" id="MobiDB-lite"/>
    </source>
</evidence>
<dbReference type="GO" id="GO:0071567">
    <property type="term" value="F:deUFMylase activity"/>
    <property type="evidence" value="ECO:0007669"/>
    <property type="project" value="TreeGrafter"/>
</dbReference>
<keyword evidence="4" id="KW-0645">Protease</keyword>
<feature type="domain" description="UFSP1/2/DUB catalytic" evidence="3">
    <location>
        <begin position="509"/>
        <end position="689"/>
    </location>
</feature>
<reference evidence="4" key="1">
    <citation type="submission" date="2023-08" db="EMBL/GenBank/DDBJ databases">
        <title>Draft sequence of the Babesia gibsoni genome.</title>
        <authorList>
            <person name="Yamagishi J.Y."/>
            <person name="Xuan X.X."/>
        </authorList>
    </citation>
    <scope>NUCLEOTIDE SEQUENCE</scope>
    <source>
        <strain evidence="4">Azabu</strain>
    </source>
</reference>
<dbReference type="GO" id="GO:0006508">
    <property type="term" value="P:proteolysis"/>
    <property type="evidence" value="ECO:0007669"/>
    <property type="project" value="UniProtKB-KW"/>
</dbReference>
<dbReference type="EMBL" id="JAVEPI010000001">
    <property type="protein sequence ID" value="KAK1445107.1"/>
    <property type="molecule type" value="Genomic_DNA"/>
</dbReference>
<evidence type="ECO:0000313" key="5">
    <source>
        <dbReference type="Proteomes" id="UP001230268"/>
    </source>
</evidence>
<dbReference type="Pfam" id="PF07910">
    <property type="entry name" value="Peptidase_C78"/>
    <property type="match status" value="1"/>
</dbReference>
<evidence type="ECO:0000259" key="3">
    <source>
        <dbReference type="Pfam" id="PF07910"/>
    </source>
</evidence>
<gene>
    <name evidence="4" type="ORF">BgAZ_110130</name>
</gene>
<dbReference type="InterPro" id="IPR012462">
    <property type="entry name" value="UFSP1/2_DUB_cat"/>
</dbReference>
<organism evidence="4 5">
    <name type="scientific">Babesia gibsoni</name>
    <dbReference type="NCBI Taxonomy" id="33632"/>
    <lineage>
        <taxon>Eukaryota</taxon>
        <taxon>Sar</taxon>
        <taxon>Alveolata</taxon>
        <taxon>Apicomplexa</taxon>
        <taxon>Aconoidasida</taxon>
        <taxon>Piroplasmida</taxon>
        <taxon>Babesiidae</taxon>
        <taxon>Babesia</taxon>
    </lineage>
</organism>
<feature type="region of interest" description="Disordered" evidence="2">
    <location>
        <begin position="324"/>
        <end position="365"/>
    </location>
</feature>
<dbReference type="Proteomes" id="UP001230268">
    <property type="component" value="Unassembled WGS sequence"/>
</dbReference>
<dbReference type="PANTHER" id="PTHR48153:SF2">
    <property type="entry name" value="UFM1-SPECIFIC PROTEASE 2"/>
    <property type="match status" value="1"/>
</dbReference>
<comment type="caution">
    <text evidence="4">The sequence shown here is derived from an EMBL/GenBank/DDBJ whole genome shotgun (WGS) entry which is preliminary data.</text>
</comment>
<dbReference type="SUPFAM" id="SSF54001">
    <property type="entry name" value="Cysteine proteinases"/>
    <property type="match status" value="1"/>
</dbReference>
<name>A0AAD8UV52_BABGI</name>
<keyword evidence="5" id="KW-1185">Reference proteome</keyword>
<dbReference type="AlphaFoldDB" id="A0AAD8UV52"/>
<evidence type="ECO:0000256" key="1">
    <source>
        <dbReference type="ARBA" id="ARBA00022801"/>
    </source>
</evidence>
<dbReference type="InterPro" id="IPR038765">
    <property type="entry name" value="Papain-like_cys_pep_sf"/>
</dbReference>
<feature type="compositionally biased region" description="Low complexity" evidence="2">
    <location>
        <begin position="332"/>
        <end position="343"/>
    </location>
</feature>
<sequence length="706" mass="77653">MALDVSLSVFVNTGIGGSQGFSSSSCRLLYRFKDETGGTEWICSYRIVASDSGGASTGHVVPSYLECCGVLLLNDKPDTEIVSMVPDEVTKREFYVFKWDSKADVSSTLQEGISCFRATAKEGSLEYKEEPISDINWIENDVAETKRRGYSLIAATLLIESPLLLEEDVELNQELLGAKELRNIPSPLSSSVGRFFRSELGNILDMSNERLSVELSDIPLTKSSGNVKTHRHSHFSFGGKVGYSMHVMLCNTTDEEEAVESVASVQIAWQTSCIVPTNVVSEEDSESIGEVAALEFRRILSALCRSDDSVDKFKLWLTPQKKDIKRNGKQTSSGKASGKSKGSSKGGKGKGAGNRAKKPQPQASAQATALEILKSAGPIAISIDKSERKVLFDVTLDKSTGDMVVEAHSSSDRLGQDTLESVKLHSILKCFVSDGEVPDPSLPFGGTTMSLLDLVYADESVKSLLLIFHPGNNIKLLIDSSCLCDRNILVEPHPSSPMFPQWMSSKTSRVSLIKGFYQYYHYMQGGINDNGWGCCYRSIQMVASWYLLQYYTVNAVPMHTLIQKYLKERDPSHIEMVIGSPTWIGTVESGYFINWYLNYNTKTFHLTGVDDLRNYNGKLAQHFESLGTPVIMGVGMYAYVLIGICMGANPGDVAYLIADPHYAGEDNIKNIRAKGAIAWKKVDFIAKASNGGFINLCCPQLESYEE</sequence>